<keyword evidence="2" id="KW-1185">Reference proteome</keyword>
<dbReference type="EMBL" id="CM037614">
    <property type="protein sequence ID" value="KAH8016110.1"/>
    <property type="molecule type" value="Genomic_DNA"/>
</dbReference>
<dbReference type="Proteomes" id="UP000827872">
    <property type="component" value="Linkage Group LG01"/>
</dbReference>
<proteinExistence type="predicted"/>
<protein>
    <submittedName>
        <fullName evidence="1">Uncharacterized protein</fullName>
    </submittedName>
</protein>
<accession>A0ACB8GAF4</accession>
<sequence length="706" mass="79223">MVVAAKKRGGVPDLVRLHDAKRHFTEDMATITPRKRKYCSSTSGLQLVHGNPVKKLMLEFTEDQSMVKMPTGHSAASLTKQTPGVQDNDKENQNLLQRSTSSQKLDTSPVQTASVPGRTRREFQQRMSPTSETTHYSIVSSSSFYSKGKPYRNVLERKLANKSLPLSPRKDEGNLPIANKTETVWVKVMPVMKTSSKISRCSAALRQGKTLSRNVKKTKTGKKTKTDMTPAKPNKQKENVNSVVEKKMETPFRILSMKFKPALKLQTSAAFFMTRKKTPFGSKKDLSSPSSLHSVSKSVMREKQNGVQAHTELHLATKGKAAEIGEKRSQTYETQSQEKQEEDSGTLSTNANQDVRTTHDTNLLRRSEALQPSHSDGSNTLDQKAVDIEISEGISEGPTKNRDERENASSSKNPVETTKSSSVADVFHPLSTYSENKKRLQVLPDEQPTLVERSPVVQKVPAILKTSKKAKELRKDFQDQMVIDAGQKHFGATVCKACGMVYSAANPEDEAQHVQYHQRFLEGLKYVGWKNERVVAEFWDGKIILVRQDDPKYATKKMEDVRELVDNELGFKQVALACPTHTQTYLFISVNKIVGCLIAEPVRQAFRVLSEAAESPTKNSLEHHRAWCCSTKPEKVVCGVSRIWVFSLMRRKGIARRLVDVVRRTFLFGSCLSTDEIAFSDPTPDGKLFAVKYCQTPNFLVYNFFN</sequence>
<evidence type="ECO:0000313" key="2">
    <source>
        <dbReference type="Proteomes" id="UP000827872"/>
    </source>
</evidence>
<gene>
    <name evidence="1" type="ORF">K3G42_012113</name>
</gene>
<name>A0ACB8GAF4_9SAUR</name>
<comment type="caution">
    <text evidence="1">The sequence shown here is derived from an EMBL/GenBank/DDBJ whole genome shotgun (WGS) entry which is preliminary data.</text>
</comment>
<evidence type="ECO:0000313" key="1">
    <source>
        <dbReference type="EMBL" id="KAH8016110.1"/>
    </source>
</evidence>
<reference evidence="1" key="1">
    <citation type="submission" date="2021-08" db="EMBL/GenBank/DDBJ databases">
        <title>The first chromosome-level gecko genome reveals the dynamic sex chromosomes of Neotropical dwarf geckos (Sphaerodactylidae: Sphaerodactylus).</title>
        <authorList>
            <person name="Pinto B.J."/>
            <person name="Keating S.E."/>
            <person name="Gamble T."/>
        </authorList>
    </citation>
    <scope>NUCLEOTIDE SEQUENCE</scope>
    <source>
        <strain evidence="1">TG3544</strain>
    </source>
</reference>
<organism evidence="1 2">
    <name type="scientific">Sphaerodactylus townsendi</name>
    <dbReference type="NCBI Taxonomy" id="933632"/>
    <lineage>
        <taxon>Eukaryota</taxon>
        <taxon>Metazoa</taxon>
        <taxon>Chordata</taxon>
        <taxon>Craniata</taxon>
        <taxon>Vertebrata</taxon>
        <taxon>Euteleostomi</taxon>
        <taxon>Lepidosauria</taxon>
        <taxon>Squamata</taxon>
        <taxon>Bifurcata</taxon>
        <taxon>Gekkota</taxon>
        <taxon>Sphaerodactylidae</taxon>
        <taxon>Sphaerodactylus</taxon>
    </lineage>
</organism>